<name>S8DJ76_9LAMI</name>
<reference evidence="3 4" key="1">
    <citation type="journal article" date="2013" name="BMC Genomics">
        <title>The miniature genome of a carnivorous plant Genlisea aurea contains a low number of genes and short non-coding sequences.</title>
        <authorList>
            <person name="Leushkin E.V."/>
            <person name="Sutormin R.A."/>
            <person name="Nabieva E.R."/>
            <person name="Penin A.A."/>
            <person name="Kondrashov A.S."/>
            <person name="Logacheva M.D."/>
        </authorList>
    </citation>
    <scope>NUCLEOTIDE SEQUENCE [LARGE SCALE GENOMIC DNA]</scope>
</reference>
<dbReference type="EMBL" id="AUSU01008283">
    <property type="protein sequence ID" value="EPS59542.1"/>
    <property type="molecule type" value="Genomic_DNA"/>
</dbReference>
<evidence type="ECO:0000313" key="3">
    <source>
        <dbReference type="EMBL" id="EPS59542.1"/>
    </source>
</evidence>
<feature type="non-terminal residue" evidence="3">
    <location>
        <position position="1"/>
    </location>
</feature>
<dbReference type="Proteomes" id="UP000015453">
    <property type="component" value="Unassembled WGS sequence"/>
</dbReference>
<sequence>EIRPLFNHKASPAASRSSSSSSTATAVTIPRRHPSQAERTRFHPQSAPINVPMMPAPLLKKARDLEEILSDDDDAGDGMIFPPHEMIAARNSPALSSSVLEGAGRTLKGRDLRQVRNAIWRKTGFLD</sequence>
<evidence type="ECO:0008006" key="5">
    <source>
        <dbReference type="Google" id="ProtNLM"/>
    </source>
</evidence>
<dbReference type="AlphaFoldDB" id="S8DJ76"/>
<feature type="region of interest" description="Disordered" evidence="2">
    <location>
        <begin position="1"/>
        <end position="52"/>
    </location>
</feature>
<proteinExistence type="inferred from homology"/>
<evidence type="ECO:0000313" key="4">
    <source>
        <dbReference type="Proteomes" id="UP000015453"/>
    </source>
</evidence>
<protein>
    <recommendedName>
        <fullName evidence="5">Senescence regulator</fullName>
    </recommendedName>
</protein>
<gene>
    <name evidence="3" type="ORF">M569_15264</name>
</gene>
<keyword evidence="4" id="KW-1185">Reference proteome</keyword>
<accession>S8DJ76</accession>
<comment type="similarity">
    <text evidence="1">Belongs to the senescence regulator S40 family.</text>
</comment>
<comment type="caution">
    <text evidence="3">The sequence shown here is derived from an EMBL/GenBank/DDBJ whole genome shotgun (WGS) entry which is preliminary data.</text>
</comment>
<dbReference type="Pfam" id="PF04520">
    <property type="entry name" value="Senescence_reg"/>
    <property type="match status" value="1"/>
</dbReference>
<dbReference type="GO" id="GO:0010150">
    <property type="term" value="P:leaf senescence"/>
    <property type="evidence" value="ECO:0007669"/>
    <property type="project" value="UniProtKB-ARBA"/>
</dbReference>
<dbReference type="PANTHER" id="PTHR33083">
    <property type="entry name" value="EXPRESSED PROTEIN"/>
    <property type="match status" value="1"/>
</dbReference>
<evidence type="ECO:0000256" key="2">
    <source>
        <dbReference type="SAM" id="MobiDB-lite"/>
    </source>
</evidence>
<evidence type="ECO:0000256" key="1">
    <source>
        <dbReference type="ARBA" id="ARBA00034773"/>
    </source>
</evidence>
<organism evidence="3 4">
    <name type="scientific">Genlisea aurea</name>
    <dbReference type="NCBI Taxonomy" id="192259"/>
    <lineage>
        <taxon>Eukaryota</taxon>
        <taxon>Viridiplantae</taxon>
        <taxon>Streptophyta</taxon>
        <taxon>Embryophyta</taxon>
        <taxon>Tracheophyta</taxon>
        <taxon>Spermatophyta</taxon>
        <taxon>Magnoliopsida</taxon>
        <taxon>eudicotyledons</taxon>
        <taxon>Gunneridae</taxon>
        <taxon>Pentapetalae</taxon>
        <taxon>asterids</taxon>
        <taxon>lamiids</taxon>
        <taxon>Lamiales</taxon>
        <taxon>Lentibulariaceae</taxon>
        <taxon>Genlisea</taxon>
    </lineage>
</organism>
<feature type="compositionally biased region" description="Low complexity" evidence="2">
    <location>
        <begin position="10"/>
        <end position="26"/>
    </location>
</feature>
<dbReference type="InterPro" id="IPR007608">
    <property type="entry name" value="Senescence_reg_S40"/>
</dbReference>
<dbReference type="OrthoDB" id="684536at2759"/>
<dbReference type="PANTHER" id="PTHR33083:SF50">
    <property type="entry name" value="PROTEIN S40-7"/>
    <property type="match status" value="1"/>
</dbReference>